<proteinExistence type="predicted"/>
<dbReference type="AlphaFoldDB" id="A0A7J9ANB0"/>
<dbReference type="Proteomes" id="UP000593574">
    <property type="component" value="Unassembled WGS sequence"/>
</dbReference>
<reference evidence="1 2" key="1">
    <citation type="journal article" date="2019" name="Genome Biol. Evol.">
        <title>Insights into the evolution of the New World diploid cottons (Gossypium, subgenus Houzingenia) based on genome sequencing.</title>
        <authorList>
            <person name="Grover C.E."/>
            <person name="Arick M.A. 2nd"/>
            <person name="Thrash A."/>
            <person name="Conover J.L."/>
            <person name="Sanders W.S."/>
            <person name="Peterson D.G."/>
            <person name="Frelichowski J.E."/>
            <person name="Scheffler J.A."/>
            <person name="Scheffler B.E."/>
            <person name="Wendel J.F."/>
        </authorList>
    </citation>
    <scope>NUCLEOTIDE SEQUENCE [LARGE SCALE GENOMIC DNA]</scope>
    <source>
        <strain evidence="1">4</strain>
        <tissue evidence="1">Leaf</tissue>
    </source>
</reference>
<gene>
    <name evidence="1" type="ORF">Golax_022161</name>
</gene>
<keyword evidence="2" id="KW-1185">Reference proteome</keyword>
<feature type="non-terminal residue" evidence="1">
    <location>
        <position position="19"/>
    </location>
</feature>
<evidence type="ECO:0000313" key="2">
    <source>
        <dbReference type="Proteomes" id="UP000593574"/>
    </source>
</evidence>
<evidence type="ECO:0000313" key="1">
    <source>
        <dbReference type="EMBL" id="MBA0725586.1"/>
    </source>
</evidence>
<organism evidence="1 2">
    <name type="scientific">Gossypium laxum</name>
    <dbReference type="NCBI Taxonomy" id="34288"/>
    <lineage>
        <taxon>Eukaryota</taxon>
        <taxon>Viridiplantae</taxon>
        <taxon>Streptophyta</taxon>
        <taxon>Embryophyta</taxon>
        <taxon>Tracheophyta</taxon>
        <taxon>Spermatophyta</taxon>
        <taxon>Magnoliopsida</taxon>
        <taxon>eudicotyledons</taxon>
        <taxon>Gunneridae</taxon>
        <taxon>Pentapetalae</taxon>
        <taxon>rosids</taxon>
        <taxon>malvids</taxon>
        <taxon>Malvales</taxon>
        <taxon>Malvaceae</taxon>
        <taxon>Malvoideae</taxon>
        <taxon>Gossypium</taxon>
    </lineage>
</organism>
<sequence length="19" mass="2378">MPWFSINRNPYLLSPEERQ</sequence>
<dbReference type="EMBL" id="JABEZV010000011">
    <property type="protein sequence ID" value="MBA0725586.1"/>
    <property type="molecule type" value="Genomic_DNA"/>
</dbReference>
<protein>
    <submittedName>
        <fullName evidence="1">Uncharacterized protein</fullName>
    </submittedName>
</protein>
<accession>A0A7J9ANB0</accession>
<name>A0A7J9ANB0_9ROSI</name>
<comment type="caution">
    <text evidence="1">The sequence shown here is derived from an EMBL/GenBank/DDBJ whole genome shotgun (WGS) entry which is preliminary data.</text>
</comment>